<organism evidence="2 3">
    <name type="scientific">Pteropus vampyrus</name>
    <name type="common">Large flying fox</name>
    <dbReference type="NCBI Taxonomy" id="132908"/>
    <lineage>
        <taxon>Eukaryota</taxon>
        <taxon>Metazoa</taxon>
        <taxon>Chordata</taxon>
        <taxon>Craniata</taxon>
        <taxon>Vertebrata</taxon>
        <taxon>Euteleostomi</taxon>
        <taxon>Mammalia</taxon>
        <taxon>Eutheria</taxon>
        <taxon>Laurasiatheria</taxon>
        <taxon>Chiroptera</taxon>
        <taxon>Yinpterochiroptera</taxon>
        <taxon>Pteropodoidea</taxon>
        <taxon>Pteropodidae</taxon>
        <taxon>Pteropodinae</taxon>
        <taxon>Pteropus</taxon>
    </lineage>
</organism>
<evidence type="ECO:0000313" key="3">
    <source>
        <dbReference type="RefSeq" id="XP_023382421.1"/>
    </source>
</evidence>
<dbReference type="RefSeq" id="XP_023382421.1">
    <property type="nucleotide sequence ID" value="XM_023526653.1"/>
</dbReference>
<dbReference type="Proteomes" id="UP000515202">
    <property type="component" value="Unplaced"/>
</dbReference>
<keyword evidence="2" id="KW-1185">Reference proteome</keyword>
<name>A0A6P6C4V9_PTEVA</name>
<evidence type="ECO:0000313" key="2">
    <source>
        <dbReference type="Proteomes" id="UP000515202"/>
    </source>
</evidence>
<feature type="region of interest" description="Disordered" evidence="1">
    <location>
        <begin position="40"/>
        <end position="110"/>
    </location>
</feature>
<accession>A0A6P6C4V9</accession>
<sequence>MVTVTDYCVVGRTFSALDRPSTLPLEGASEEGFEKLSIDSDSAHLSGVGEPCADPAARAEGPCADSVPGVGEPCAKSAAEPGQAWPGADPSEPPVAVAGTPPSPERGHSDEVDLAISVAEISIEEKVVELSSEEQRRTWEEGRIDYMGK</sequence>
<dbReference type="OrthoDB" id="2014201at2759"/>
<dbReference type="KEGG" id="pvp:111734566"/>
<feature type="non-terminal residue" evidence="3">
    <location>
        <position position="149"/>
    </location>
</feature>
<protein>
    <submittedName>
        <fullName evidence="3">Glycogenin-2-like</fullName>
    </submittedName>
</protein>
<reference evidence="3" key="1">
    <citation type="submission" date="2025-08" db="UniProtKB">
        <authorList>
            <consortium name="RefSeq"/>
        </authorList>
    </citation>
    <scope>IDENTIFICATION</scope>
    <source>
        <tissue evidence="3">Kidney</tissue>
    </source>
</reference>
<gene>
    <name evidence="3" type="primary">LOC111734566</name>
</gene>
<proteinExistence type="predicted"/>
<dbReference type="AlphaFoldDB" id="A0A6P6C4V9"/>
<evidence type="ECO:0000256" key="1">
    <source>
        <dbReference type="SAM" id="MobiDB-lite"/>
    </source>
</evidence>
<dbReference type="GeneID" id="111734566"/>